<dbReference type="EMBL" id="JRKL02009780">
    <property type="protein sequence ID" value="KAF3946198.1"/>
    <property type="molecule type" value="Genomic_DNA"/>
</dbReference>
<sequence>MTQVRVERTGVERWMIHRMLPEELRARVRRYQQYKWQLTRGVEEENLLQSLPKDLRRDITRHLCLSLLKSVPMFEKMDSQLFDALCDRLKPVLHTEKSCIILEGDPVDEMLFIMRGNLTTITTNAGEKGIAFDLKAGDFCGEELFTWASNPCSYSGLPISTRTVIAQTEVEAFVLRAADLKFVATQFRNLHSRQFQHIFRFYSLQWKTWAARRIQAAWRRYHERKLYKSLHEAEDGLQGGVTDEAGTSKVEHNGEGKAPKKLLLLPQKPDEPNFNGED</sequence>
<name>A0A8J4V2P6_9ROSI</name>
<dbReference type="OrthoDB" id="421226at2759"/>
<dbReference type="Gene3D" id="2.60.120.10">
    <property type="entry name" value="Jelly Rolls"/>
    <property type="match status" value="1"/>
</dbReference>
<dbReference type="InterPro" id="IPR018490">
    <property type="entry name" value="cNMP-bd_dom_sf"/>
</dbReference>
<feature type="domain" description="Cyclic nucleotide-binding" evidence="4">
    <location>
        <begin position="73"/>
        <end position="201"/>
    </location>
</feature>
<dbReference type="SMART" id="SM00100">
    <property type="entry name" value="cNMP"/>
    <property type="match status" value="1"/>
</dbReference>
<feature type="compositionally biased region" description="Basic and acidic residues" evidence="3">
    <location>
        <begin position="249"/>
        <end position="258"/>
    </location>
</feature>
<keyword evidence="1" id="KW-0813">Transport</keyword>
<dbReference type="CDD" id="cd00038">
    <property type="entry name" value="CAP_ED"/>
    <property type="match status" value="1"/>
</dbReference>
<evidence type="ECO:0000313" key="5">
    <source>
        <dbReference type="EMBL" id="KAF3946198.1"/>
    </source>
</evidence>
<dbReference type="Pfam" id="PF00027">
    <property type="entry name" value="cNMP_binding"/>
    <property type="match status" value="1"/>
</dbReference>
<keyword evidence="6" id="KW-1185">Reference proteome</keyword>
<keyword evidence="1" id="KW-1071">Ligand-gated ion channel</keyword>
<organism evidence="5 6">
    <name type="scientific">Castanea mollissima</name>
    <name type="common">Chinese chestnut</name>
    <dbReference type="NCBI Taxonomy" id="60419"/>
    <lineage>
        <taxon>Eukaryota</taxon>
        <taxon>Viridiplantae</taxon>
        <taxon>Streptophyta</taxon>
        <taxon>Embryophyta</taxon>
        <taxon>Tracheophyta</taxon>
        <taxon>Spermatophyta</taxon>
        <taxon>Magnoliopsida</taxon>
        <taxon>eudicotyledons</taxon>
        <taxon>Gunneridae</taxon>
        <taxon>Pentapetalae</taxon>
        <taxon>rosids</taxon>
        <taxon>fabids</taxon>
        <taxon>Fagales</taxon>
        <taxon>Fagaceae</taxon>
        <taxon>Castanea</taxon>
    </lineage>
</organism>
<comment type="caution">
    <text evidence="5">The sequence shown here is derived from an EMBL/GenBank/DDBJ whole genome shotgun (WGS) entry which is preliminary data.</text>
</comment>
<dbReference type="GO" id="GO:0016020">
    <property type="term" value="C:membrane"/>
    <property type="evidence" value="ECO:0007669"/>
    <property type="project" value="UniProtKB-SubCell"/>
</dbReference>
<proteinExistence type="predicted"/>
<evidence type="ECO:0000256" key="3">
    <source>
        <dbReference type="SAM" id="MobiDB-lite"/>
    </source>
</evidence>
<evidence type="ECO:0000256" key="2">
    <source>
        <dbReference type="ARBA" id="ARBA00023303"/>
    </source>
</evidence>
<dbReference type="PROSITE" id="PS50096">
    <property type="entry name" value="IQ"/>
    <property type="match status" value="1"/>
</dbReference>
<dbReference type="Gene3D" id="1.10.287.630">
    <property type="entry name" value="Helix hairpin bin"/>
    <property type="match status" value="1"/>
</dbReference>
<evidence type="ECO:0000259" key="4">
    <source>
        <dbReference type="PROSITE" id="PS50042"/>
    </source>
</evidence>
<dbReference type="PANTHER" id="PTHR45651">
    <property type="entry name" value="CYCLIC NUCLEOTIDE-GATED ION CHANNEL 15-RELATED-RELATED"/>
    <property type="match status" value="1"/>
</dbReference>
<dbReference type="GO" id="GO:0034220">
    <property type="term" value="P:monoatomic ion transmembrane transport"/>
    <property type="evidence" value="ECO:0007669"/>
    <property type="project" value="UniProtKB-KW"/>
</dbReference>
<dbReference type="CDD" id="cd23767">
    <property type="entry name" value="IQCD"/>
    <property type="match status" value="1"/>
</dbReference>
<keyword evidence="2" id="KW-0407">Ion channel</keyword>
<evidence type="ECO:0000313" key="6">
    <source>
        <dbReference type="Proteomes" id="UP000737018"/>
    </source>
</evidence>
<feature type="region of interest" description="Disordered" evidence="3">
    <location>
        <begin position="238"/>
        <end position="278"/>
    </location>
</feature>
<dbReference type="InterPro" id="IPR000595">
    <property type="entry name" value="cNMP-bd_dom"/>
</dbReference>
<dbReference type="PANTHER" id="PTHR45651:SF94">
    <property type="entry name" value="CYCLIC NUCLEOTIDE-BINDING DOMAIN-CONTAINING PROTEIN"/>
    <property type="match status" value="1"/>
</dbReference>
<dbReference type="InterPro" id="IPR014710">
    <property type="entry name" value="RmlC-like_jellyroll"/>
</dbReference>
<dbReference type="Proteomes" id="UP000737018">
    <property type="component" value="Unassembled WGS sequence"/>
</dbReference>
<evidence type="ECO:0000256" key="1">
    <source>
        <dbReference type="ARBA" id="ARBA00023286"/>
    </source>
</evidence>
<dbReference type="AlphaFoldDB" id="A0A8J4V2P6"/>
<dbReference type="PROSITE" id="PS50042">
    <property type="entry name" value="CNMP_BINDING_3"/>
    <property type="match status" value="1"/>
</dbReference>
<reference evidence="5" key="1">
    <citation type="submission" date="2020-03" db="EMBL/GenBank/DDBJ databases">
        <title>Castanea mollissima Vanexum genome sequencing.</title>
        <authorList>
            <person name="Staton M."/>
        </authorList>
    </citation>
    <scope>NUCLEOTIDE SEQUENCE</scope>
    <source>
        <tissue evidence="5">Leaf</tissue>
    </source>
</reference>
<keyword evidence="1" id="KW-0406">Ion transport</keyword>
<gene>
    <name evidence="5" type="ORF">CMV_027506</name>
</gene>
<protein>
    <recommendedName>
        <fullName evidence="4">Cyclic nucleotide-binding domain-containing protein</fullName>
    </recommendedName>
</protein>
<dbReference type="SUPFAM" id="SSF51206">
    <property type="entry name" value="cAMP-binding domain-like"/>
    <property type="match status" value="1"/>
</dbReference>
<accession>A0A8J4V2P6</accession>